<reference evidence="11 12" key="1">
    <citation type="submission" date="2017-05" db="EMBL/GenBank/DDBJ databases">
        <title>Polyphasic characterization of four soil-derived phenanthrene-degrading Acidovorax strains and proposal of Acidovorax phenanthrenivorans sp. nov.</title>
        <authorList>
            <person name="Singleton D.R."/>
            <person name="Lee J."/>
            <person name="Dickey A.N."/>
            <person name="Stroud A."/>
            <person name="Scholl E.H."/>
            <person name="Wright F.A."/>
            <person name="Aitken M.D."/>
        </authorList>
    </citation>
    <scope>NUCLEOTIDE SEQUENCE [LARGE SCALE GENOMIC DNA]</scope>
    <source>
        <strain evidence="11">NA3</strain>
    </source>
</reference>
<evidence type="ECO:0000259" key="10">
    <source>
        <dbReference type="Pfam" id="PF02542"/>
    </source>
</evidence>
<feature type="binding site" evidence="8">
    <location>
        <begin position="10"/>
        <end position="12"/>
    </location>
    <ligand>
        <name>4-CDP-2-C-methyl-D-erythritol 2-phosphate</name>
        <dbReference type="ChEBI" id="CHEBI:57919"/>
    </ligand>
</feature>
<feature type="site" description="Transition state stabilizer" evidence="8">
    <location>
        <position position="36"/>
    </location>
</feature>
<dbReference type="InterPro" id="IPR020555">
    <property type="entry name" value="MECDP_synthase_CS"/>
</dbReference>
<sequence>MNFRIGEGWDVHALVPGRRLVIGGVEISHSMGLLGHSDADVLLHAITDALLGAAALGDIGSHFPDTDAAFRGADSGVLLAEAARRVRAAGYDIGNIDSTVVAQAPRLALHIPAMRRCIAAAVGVDDAQVNVKAKTAERLGPVGQGLAMEARAVALLFRA</sequence>
<comment type="function">
    <text evidence="8">Involved in the biosynthesis of isopentenyl diphosphate (IPP) and dimethylallyl diphosphate (DMAPP), two major building blocks of isoprenoid compounds. Catalyzes the conversion of 4-diphosphocytidyl-2-C-methyl-D-erythritol 2-phosphate (CDP-ME2P) to 2-C-methyl-D-erythritol 2,4-cyclodiphosphate (ME-CPP) with a corresponding release of cytidine 5-monophosphate (CMP).</text>
</comment>
<name>A0A240U2F3_9BURK</name>
<feature type="binding site" evidence="8">
    <location>
        <begin position="58"/>
        <end position="60"/>
    </location>
    <ligand>
        <name>4-CDP-2-C-methyl-D-erythritol 2-phosphate</name>
        <dbReference type="ChEBI" id="CHEBI:57919"/>
    </ligand>
</feature>
<comment type="similarity">
    <text evidence="3 8 9">Belongs to the IspF family.</text>
</comment>
<keyword evidence="7 8" id="KW-0456">Lyase</keyword>
<dbReference type="PANTHER" id="PTHR43181:SF1">
    <property type="entry name" value="2-C-METHYL-D-ERYTHRITOL 2,4-CYCLODIPHOSPHATE SYNTHASE, CHLOROPLASTIC"/>
    <property type="match status" value="1"/>
</dbReference>
<comment type="pathway">
    <text evidence="2 8">Isoprenoid biosynthesis; isopentenyl diphosphate biosynthesis via DXP pathway; isopentenyl diphosphate from 1-deoxy-D-xylulose 5-phosphate: step 4/6.</text>
</comment>
<evidence type="ECO:0000256" key="4">
    <source>
        <dbReference type="ARBA" id="ARBA00012579"/>
    </source>
</evidence>
<dbReference type="GO" id="GO:0008685">
    <property type="term" value="F:2-C-methyl-D-erythritol 2,4-cyclodiphosphate synthase activity"/>
    <property type="evidence" value="ECO:0007669"/>
    <property type="project" value="UniProtKB-UniRule"/>
</dbReference>
<dbReference type="NCBIfam" id="TIGR00151">
    <property type="entry name" value="ispF"/>
    <property type="match status" value="1"/>
</dbReference>
<keyword evidence="6 8" id="KW-0414">Isoprene biosynthesis</keyword>
<organism evidence="11 12">
    <name type="scientific">Acidovorax carolinensis</name>
    <dbReference type="NCBI Taxonomy" id="553814"/>
    <lineage>
        <taxon>Bacteria</taxon>
        <taxon>Pseudomonadati</taxon>
        <taxon>Pseudomonadota</taxon>
        <taxon>Betaproteobacteria</taxon>
        <taxon>Burkholderiales</taxon>
        <taxon>Comamonadaceae</taxon>
        <taxon>Acidovorax</taxon>
    </lineage>
</organism>
<dbReference type="FunFam" id="3.30.1330.50:FF:000001">
    <property type="entry name" value="2-C-methyl-D-erythritol 2,4-cyclodiphosphate synthase"/>
    <property type="match status" value="1"/>
</dbReference>
<feature type="binding site" evidence="8">
    <location>
        <begin position="63"/>
        <end position="67"/>
    </location>
    <ligand>
        <name>4-CDP-2-C-methyl-D-erythritol 2-phosphate</name>
        <dbReference type="ChEBI" id="CHEBI:57919"/>
    </ligand>
</feature>
<evidence type="ECO:0000256" key="1">
    <source>
        <dbReference type="ARBA" id="ARBA00000200"/>
    </source>
</evidence>
<dbReference type="GO" id="GO:0016114">
    <property type="term" value="P:terpenoid biosynthetic process"/>
    <property type="evidence" value="ECO:0007669"/>
    <property type="project" value="InterPro"/>
</dbReference>
<feature type="binding site" evidence="8">
    <location>
        <position position="12"/>
    </location>
    <ligand>
        <name>a divalent metal cation</name>
        <dbReference type="ChEBI" id="CHEBI:60240"/>
    </ligand>
</feature>
<evidence type="ECO:0000313" key="11">
    <source>
        <dbReference type="EMBL" id="ART51593.1"/>
    </source>
</evidence>
<dbReference type="AlphaFoldDB" id="A0A240U2F3"/>
<evidence type="ECO:0000256" key="7">
    <source>
        <dbReference type="ARBA" id="ARBA00023239"/>
    </source>
</evidence>
<feature type="binding site" evidence="8">
    <location>
        <begin position="36"/>
        <end position="37"/>
    </location>
    <ligand>
        <name>4-CDP-2-C-methyl-D-erythritol 2-phosphate</name>
        <dbReference type="ChEBI" id="CHEBI:57919"/>
    </ligand>
</feature>
<dbReference type="EC" id="4.6.1.12" evidence="4 8"/>
<keyword evidence="5 8" id="KW-0479">Metal-binding</keyword>
<evidence type="ECO:0000256" key="3">
    <source>
        <dbReference type="ARBA" id="ARBA00008480"/>
    </source>
</evidence>
<dbReference type="PROSITE" id="PS01350">
    <property type="entry name" value="ISPF"/>
    <property type="match status" value="1"/>
</dbReference>
<dbReference type="UniPathway" id="UPA00056">
    <property type="reaction ID" value="UER00095"/>
</dbReference>
<feature type="binding site" evidence="8">
    <location>
        <position position="44"/>
    </location>
    <ligand>
        <name>a divalent metal cation</name>
        <dbReference type="ChEBI" id="CHEBI:60240"/>
    </ligand>
</feature>
<dbReference type="RefSeq" id="WP_094097708.1">
    <property type="nucleotide sequence ID" value="NZ_CP021361.1"/>
</dbReference>
<dbReference type="EMBL" id="CP021361">
    <property type="protein sequence ID" value="ART51593.1"/>
    <property type="molecule type" value="Genomic_DNA"/>
</dbReference>
<evidence type="ECO:0000256" key="5">
    <source>
        <dbReference type="ARBA" id="ARBA00022723"/>
    </source>
</evidence>
<evidence type="ECO:0000256" key="9">
    <source>
        <dbReference type="RuleBase" id="RU004395"/>
    </source>
</evidence>
<dbReference type="KEGG" id="acin:CBP34_07815"/>
<feature type="site" description="Transition state stabilizer" evidence="8">
    <location>
        <position position="135"/>
    </location>
</feature>
<dbReference type="GO" id="GO:0046872">
    <property type="term" value="F:metal ion binding"/>
    <property type="evidence" value="ECO:0007669"/>
    <property type="project" value="UniProtKB-KW"/>
</dbReference>
<dbReference type="CDD" id="cd00554">
    <property type="entry name" value="MECDP_synthase"/>
    <property type="match status" value="1"/>
</dbReference>
<gene>
    <name evidence="8" type="primary">ispF</name>
    <name evidence="11" type="ORF">CBP34_07815</name>
</gene>
<dbReference type="PANTHER" id="PTHR43181">
    <property type="entry name" value="2-C-METHYL-D-ERYTHRITOL 2,4-CYCLODIPHOSPHATE SYNTHASE, CHLOROPLASTIC"/>
    <property type="match status" value="1"/>
</dbReference>
<comment type="cofactor">
    <cofactor evidence="8">
        <name>a divalent metal cation</name>
        <dbReference type="ChEBI" id="CHEBI:60240"/>
    </cofactor>
    <text evidence="8">Binds 1 divalent metal cation per subunit.</text>
</comment>
<comment type="catalytic activity">
    <reaction evidence="1 8 9">
        <text>4-CDP-2-C-methyl-D-erythritol 2-phosphate = 2-C-methyl-D-erythritol 2,4-cyclic diphosphate + CMP</text>
        <dbReference type="Rhea" id="RHEA:23864"/>
        <dbReference type="ChEBI" id="CHEBI:57919"/>
        <dbReference type="ChEBI" id="CHEBI:58483"/>
        <dbReference type="ChEBI" id="CHEBI:60377"/>
        <dbReference type="EC" id="4.6.1.12"/>
    </reaction>
</comment>
<feature type="binding site" evidence="8">
    <location>
        <position position="10"/>
    </location>
    <ligand>
        <name>a divalent metal cation</name>
        <dbReference type="ChEBI" id="CHEBI:60240"/>
    </ligand>
</feature>
<evidence type="ECO:0000256" key="2">
    <source>
        <dbReference type="ARBA" id="ARBA00004709"/>
    </source>
</evidence>
<evidence type="ECO:0000313" key="12">
    <source>
        <dbReference type="Proteomes" id="UP000194432"/>
    </source>
</evidence>
<evidence type="ECO:0000256" key="8">
    <source>
        <dbReference type="HAMAP-Rule" id="MF_00107"/>
    </source>
</evidence>
<dbReference type="Gene3D" id="3.30.1330.50">
    <property type="entry name" value="2-C-methyl-D-erythritol 2,4-cyclodiphosphate synthase"/>
    <property type="match status" value="1"/>
</dbReference>
<protein>
    <recommendedName>
        <fullName evidence="4 8">2-C-methyl-D-erythritol 2,4-cyclodiphosphate synthase</fullName>
        <shortName evidence="8">MECDP-synthase</shortName>
        <shortName evidence="8">MECPP-synthase</shortName>
        <shortName evidence="8">MECPS</shortName>
        <ecNumber evidence="4 8">4.6.1.12</ecNumber>
    </recommendedName>
</protein>
<dbReference type="SUPFAM" id="SSF69765">
    <property type="entry name" value="IpsF-like"/>
    <property type="match status" value="1"/>
</dbReference>
<evidence type="ECO:0000256" key="6">
    <source>
        <dbReference type="ARBA" id="ARBA00023229"/>
    </source>
</evidence>
<accession>A0A240U2F3</accession>
<dbReference type="GO" id="GO:0019288">
    <property type="term" value="P:isopentenyl diphosphate biosynthetic process, methylerythritol 4-phosphate pathway"/>
    <property type="evidence" value="ECO:0007669"/>
    <property type="project" value="UniProtKB-UniRule"/>
</dbReference>
<comment type="caution">
    <text evidence="8">Lacks conserved residue(s) required for the propagation of feature annotation.</text>
</comment>
<dbReference type="InterPro" id="IPR003526">
    <property type="entry name" value="MECDP_synthase"/>
</dbReference>
<dbReference type="InterPro" id="IPR036571">
    <property type="entry name" value="MECDP_synthase_sf"/>
</dbReference>
<feature type="domain" description="2-C-methyl-D-erythritol 2,4-cyclodiphosphate synthase" evidence="10">
    <location>
        <begin position="3"/>
        <end position="156"/>
    </location>
</feature>
<dbReference type="Pfam" id="PF02542">
    <property type="entry name" value="YgbB"/>
    <property type="match status" value="1"/>
</dbReference>
<dbReference type="Proteomes" id="UP000194432">
    <property type="component" value="Chromosome 1"/>
</dbReference>
<dbReference type="HAMAP" id="MF_00107">
    <property type="entry name" value="IspF"/>
    <property type="match status" value="1"/>
</dbReference>
<keyword evidence="12" id="KW-1185">Reference proteome</keyword>
<proteinExistence type="inferred from homology"/>
<comment type="subunit">
    <text evidence="8">Homotrimer.</text>
</comment>